<dbReference type="PROSITE" id="PS50113">
    <property type="entry name" value="PAC"/>
    <property type="match status" value="2"/>
</dbReference>
<dbReference type="NCBIfam" id="TIGR00229">
    <property type="entry name" value="sensory_box"/>
    <property type="match status" value="2"/>
</dbReference>
<dbReference type="InterPro" id="IPR001610">
    <property type="entry name" value="PAC"/>
</dbReference>
<dbReference type="InterPro" id="IPR050903">
    <property type="entry name" value="Bact_Chemotaxis_MeTrfase"/>
</dbReference>
<dbReference type="InterPro" id="IPR013655">
    <property type="entry name" value="PAS_fold_3"/>
</dbReference>
<keyword evidence="4" id="KW-1185">Reference proteome</keyword>
<dbReference type="EMBL" id="CP031555">
    <property type="protein sequence ID" value="AXO13697.1"/>
    <property type="molecule type" value="Genomic_DNA"/>
</dbReference>
<dbReference type="SMART" id="SM00086">
    <property type="entry name" value="PAC"/>
    <property type="match status" value="2"/>
</dbReference>
<dbReference type="SUPFAM" id="SSF55785">
    <property type="entry name" value="PYP-like sensor domain (PAS domain)"/>
    <property type="match status" value="2"/>
</dbReference>
<accession>A0ABN5NB73</accession>
<organism evidence="3 4">
    <name type="scientific">Thalassospira indica</name>
    <dbReference type="NCBI Taxonomy" id="1891279"/>
    <lineage>
        <taxon>Bacteria</taxon>
        <taxon>Pseudomonadati</taxon>
        <taxon>Pseudomonadota</taxon>
        <taxon>Alphaproteobacteria</taxon>
        <taxon>Rhodospirillales</taxon>
        <taxon>Thalassospiraceae</taxon>
        <taxon>Thalassospira</taxon>
    </lineage>
</organism>
<protein>
    <submittedName>
        <fullName evidence="3">PAS domain S-box protein</fullName>
    </submittedName>
</protein>
<dbReference type="Proteomes" id="UP000256971">
    <property type="component" value="Chromosome"/>
</dbReference>
<evidence type="ECO:0000259" key="1">
    <source>
        <dbReference type="PROSITE" id="PS50112"/>
    </source>
</evidence>
<dbReference type="InterPro" id="IPR035965">
    <property type="entry name" value="PAS-like_dom_sf"/>
</dbReference>
<gene>
    <name evidence="3" type="ORF">DY252_05270</name>
</gene>
<dbReference type="Pfam" id="PF13426">
    <property type="entry name" value="PAS_9"/>
    <property type="match status" value="1"/>
</dbReference>
<proteinExistence type="predicted"/>
<reference evidence="3 4" key="1">
    <citation type="submission" date="2018-08" db="EMBL/GenBank/DDBJ databases">
        <title>Complete genome sequence of type strain Thalassospira indica MCCC 1A01103T, isolated from isolated from deep seawater of the Indian Ocean.</title>
        <authorList>
            <person name="Liu Y."/>
        </authorList>
    </citation>
    <scope>NUCLEOTIDE SEQUENCE [LARGE SCALE GENOMIC DNA]</scope>
    <source>
        <strain evidence="3 4">PB8BT</strain>
    </source>
</reference>
<dbReference type="Pfam" id="PF08447">
    <property type="entry name" value="PAS_3"/>
    <property type="match status" value="1"/>
</dbReference>
<dbReference type="Gene3D" id="3.30.450.20">
    <property type="entry name" value="PAS domain"/>
    <property type="match status" value="2"/>
</dbReference>
<dbReference type="CDD" id="cd00130">
    <property type="entry name" value="PAS"/>
    <property type="match status" value="2"/>
</dbReference>
<dbReference type="SUPFAM" id="SSF58104">
    <property type="entry name" value="Methyl-accepting chemotaxis protein (MCP) signaling domain"/>
    <property type="match status" value="1"/>
</dbReference>
<dbReference type="PROSITE" id="PS50112">
    <property type="entry name" value="PAS"/>
    <property type="match status" value="1"/>
</dbReference>
<evidence type="ECO:0000313" key="3">
    <source>
        <dbReference type="EMBL" id="AXO13697.1"/>
    </source>
</evidence>
<sequence length="455" mass="50087">MPESSMNSLTSITVEAADEFDDVFGLIDASFSVAELDLTGNVIRVNDNFLALTGYDEKEVLGRHHSMFLSDDVVEAAEYGLCWVDLRAGKSKSVILPWITKTGERKWVEETVGPVKDRNGKVIRIVRLGVDVTWRHDSLADLQGKVDAIEHSQAVIEFDVAGNVLTANYNFLVAMGYSLSEVAGKHHSMFVDPEYAASAEYRAFWRSLAKEKNRACQFKRFGKDGREVWFEASYSPVYGADGKVCKIVKFATDITEQVTSLANLKSTLEAGFDEIDQTVGKIDQRYEDIAASWRRAHAHLEVSAMVAGRLVSSVDETAQRMTELRSVADHAFDHAIESDGAIASIEKALDVLRDCARDDPAIIEQIEVLEKCVGETARVSTAVRGDLKAMLSRVAVVSLAVSQQAEITHQVSSEMQGVQTSLETSQRSFNDMIKASEGIPLIVGRTREASGILAR</sequence>
<feature type="domain" description="PAS" evidence="1">
    <location>
        <begin position="36"/>
        <end position="72"/>
    </location>
</feature>
<evidence type="ECO:0000259" key="2">
    <source>
        <dbReference type="PROSITE" id="PS50113"/>
    </source>
</evidence>
<dbReference type="InterPro" id="IPR000700">
    <property type="entry name" value="PAS-assoc_C"/>
</dbReference>
<feature type="domain" description="PAC" evidence="2">
    <location>
        <begin position="214"/>
        <end position="266"/>
    </location>
</feature>
<name>A0ABN5NB73_9PROT</name>
<feature type="domain" description="PAC" evidence="2">
    <location>
        <begin position="92"/>
        <end position="144"/>
    </location>
</feature>
<dbReference type="PANTHER" id="PTHR24422:SF10">
    <property type="entry name" value="CHEMOTAXIS PROTEIN METHYLTRANSFERASE 2"/>
    <property type="match status" value="1"/>
</dbReference>
<evidence type="ECO:0000313" key="4">
    <source>
        <dbReference type="Proteomes" id="UP000256971"/>
    </source>
</evidence>
<dbReference type="InterPro" id="IPR000014">
    <property type="entry name" value="PAS"/>
</dbReference>
<dbReference type="PANTHER" id="PTHR24422">
    <property type="entry name" value="CHEMOTAXIS PROTEIN METHYLTRANSFERASE"/>
    <property type="match status" value="1"/>
</dbReference>